<dbReference type="GO" id="GO:0005524">
    <property type="term" value="F:ATP binding"/>
    <property type="evidence" value="ECO:0007669"/>
    <property type="project" value="UniProtKB-KW"/>
</dbReference>
<evidence type="ECO:0000256" key="1">
    <source>
        <dbReference type="ARBA" id="ARBA00022448"/>
    </source>
</evidence>
<dbReference type="InterPro" id="IPR047748">
    <property type="entry name" value="AztA-like"/>
</dbReference>
<comment type="caution">
    <text evidence="6">The sequence shown here is derived from an EMBL/GenBank/DDBJ whole genome shotgun (WGS) entry which is preliminary data.</text>
</comment>
<dbReference type="GO" id="GO:0016887">
    <property type="term" value="F:ATP hydrolysis activity"/>
    <property type="evidence" value="ECO:0007669"/>
    <property type="project" value="InterPro"/>
</dbReference>
<dbReference type="InterPro" id="IPR027417">
    <property type="entry name" value="P-loop_NTPase"/>
</dbReference>
<dbReference type="RefSeq" id="WP_343071318.1">
    <property type="nucleotide sequence ID" value="NZ_JACHIV010000001.1"/>
</dbReference>
<feature type="domain" description="ABC transporter" evidence="5">
    <location>
        <begin position="8"/>
        <end position="240"/>
    </location>
</feature>
<keyword evidence="4" id="KW-1278">Translocase</keyword>
<dbReference type="PANTHER" id="PTHR42794:SF1">
    <property type="entry name" value="HEMIN IMPORT ATP-BINDING PROTEIN HMUV"/>
    <property type="match status" value="1"/>
</dbReference>
<protein>
    <submittedName>
        <fullName evidence="6">Zinc/manganese transport system ATP-binding protein</fullName>
    </submittedName>
</protein>
<dbReference type="SUPFAM" id="SSF52540">
    <property type="entry name" value="P-loop containing nucleoside triphosphate hydrolases"/>
    <property type="match status" value="1"/>
</dbReference>
<gene>
    <name evidence="6" type="ORF">BJ969_001980</name>
</gene>
<dbReference type="PROSITE" id="PS00211">
    <property type="entry name" value="ABC_TRANSPORTER_1"/>
    <property type="match status" value="1"/>
</dbReference>
<sequence>MRAITDDVTTDDRPAALRGVCAGYRRHPVLHDVTAEFPAGRRTAVVGPNGSGKSTLLGVLAGVLPVLSGTVRRPGSAGPALVAQRTSVSDALPLTVRAAVEMGRWASTGPWRRLSKRDREVVADCLERLGVADLADRSLGALSGGQRQRALVAQGLAQRAGLLLLDEPAAGLDVAAQRYITAALDQERSCGTTVVQVTHDFAEAREADHCLVLRDGRLLAAGPPGDVLTRDVLSTVWGGVPAF</sequence>
<dbReference type="NCBIfam" id="NF040873">
    <property type="entry name" value="AztA"/>
    <property type="match status" value="1"/>
</dbReference>
<organism evidence="6 7">
    <name type="scientific">Saccharopolyspora gloriosae</name>
    <dbReference type="NCBI Taxonomy" id="455344"/>
    <lineage>
        <taxon>Bacteria</taxon>
        <taxon>Bacillati</taxon>
        <taxon>Actinomycetota</taxon>
        <taxon>Actinomycetes</taxon>
        <taxon>Pseudonocardiales</taxon>
        <taxon>Pseudonocardiaceae</taxon>
        <taxon>Saccharopolyspora</taxon>
    </lineage>
</organism>
<proteinExistence type="predicted"/>
<dbReference type="Gene3D" id="3.40.50.300">
    <property type="entry name" value="P-loop containing nucleotide triphosphate hydrolases"/>
    <property type="match status" value="1"/>
</dbReference>
<dbReference type="PANTHER" id="PTHR42794">
    <property type="entry name" value="HEMIN IMPORT ATP-BINDING PROTEIN HMUV"/>
    <property type="match status" value="1"/>
</dbReference>
<evidence type="ECO:0000259" key="5">
    <source>
        <dbReference type="PROSITE" id="PS50893"/>
    </source>
</evidence>
<dbReference type="PROSITE" id="PS50893">
    <property type="entry name" value="ABC_TRANSPORTER_2"/>
    <property type="match status" value="1"/>
</dbReference>
<keyword evidence="1" id="KW-0813">Transport</keyword>
<evidence type="ECO:0000313" key="6">
    <source>
        <dbReference type="EMBL" id="MBB5068892.1"/>
    </source>
</evidence>
<dbReference type="SMART" id="SM00382">
    <property type="entry name" value="AAA"/>
    <property type="match status" value="1"/>
</dbReference>
<evidence type="ECO:0000313" key="7">
    <source>
        <dbReference type="Proteomes" id="UP000580474"/>
    </source>
</evidence>
<dbReference type="InterPro" id="IPR017871">
    <property type="entry name" value="ABC_transporter-like_CS"/>
</dbReference>
<reference evidence="6 7" key="1">
    <citation type="submission" date="2020-08" db="EMBL/GenBank/DDBJ databases">
        <title>Sequencing the genomes of 1000 actinobacteria strains.</title>
        <authorList>
            <person name="Klenk H.-P."/>
        </authorList>
    </citation>
    <scope>NUCLEOTIDE SEQUENCE [LARGE SCALE GENOMIC DNA]</scope>
    <source>
        <strain evidence="6 7">DSM 45582</strain>
    </source>
</reference>
<accession>A0A840NI94</accession>
<keyword evidence="7" id="KW-1185">Reference proteome</keyword>
<name>A0A840NI94_9PSEU</name>
<dbReference type="InterPro" id="IPR003439">
    <property type="entry name" value="ABC_transporter-like_ATP-bd"/>
</dbReference>
<keyword evidence="3 6" id="KW-0067">ATP-binding</keyword>
<dbReference type="Pfam" id="PF00005">
    <property type="entry name" value="ABC_tran"/>
    <property type="match status" value="1"/>
</dbReference>
<evidence type="ECO:0000256" key="3">
    <source>
        <dbReference type="ARBA" id="ARBA00022840"/>
    </source>
</evidence>
<evidence type="ECO:0000256" key="2">
    <source>
        <dbReference type="ARBA" id="ARBA00022741"/>
    </source>
</evidence>
<keyword evidence="2" id="KW-0547">Nucleotide-binding</keyword>
<dbReference type="InterPro" id="IPR003593">
    <property type="entry name" value="AAA+_ATPase"/>
</dbReference>
<dbReference type="Proteomes" id="UP000580474">
    <property type="component" value="Unassembled WGS sequence"/>
</dbReference>
<dbReference type="AlphaFoldDB" id="A0A840NI94"/>
<evidence type="ECO:0000256" key="4">
    <source>
        <dbReference type="ARBA" id="ARBA00022967"/>
    </source>
</evidence>
<dbReference type="EMBL" id="JACHIV010000001">
    <property type="protein sequence ID" value="MBB5068892.1"/>
    <property type="molecule type" value="Genomic_DNA"/>
</dbReference>